<evidence type="ECO:0000313" key="1">
    <source>
        <dbReference type="EnsemblMetazoa" id="GBRI042347-PA"/>
    </source>
</evidence>
<name>A0A1A9X2W3_9MUSC</name>
<dbReference type="AlphaFoldDB" id="A0A1A9X2W3"/>
<accession>A0A1A9X2W3</accession>
<reference evidence="2" key="1">
    <citation type="submission" date="2014-03" db="EMBL/GenBank/DDBJ databases">
        <authorList>
            <person name="Aksoy S."/>
            <person name="Warren W."/>
            <person name="Wilson R.K."/>
        </authorList>
    </citation>
    <scope>NUCLEOTIDE SEQUENCE [LARGE SCALE GENOMIC DNA]</scope>
    <source>
        <strain evidence="2">IAEA</strain>
    </source>
</reference>
<dbReference type="Proteomes" id="UP000091820">
    <property type="component" value="Unassembled WGS sequence"/>
</dbReference>
<dbReference type="EnsemblMetazoa" id="GBRI042347-RA">
    <property type="protein sequence ID" value="GBRI042347-PA"/>
    <property type="gene ID" value="GBRI042347"/>
</dbReference>
<proteinExistence type="predicted"/>
<keyword evidence="2" id="KW-1185">Reference proteome</keyword>
<protein>
    <submittedName>
        <fullName evidence="1">Uncharacterized protein</fullName>
    </submittedName>
</protein>
<dbReference type="VEuPathDB" id="VectorBase:GBRI042347"/>
<sequence length="88" mass="10636">MPQGLNCFKWKLKLLPSDERSRYHFNNIKRCCPKLFFFLFLNLHKTSEEKDIHVKTGNDFGKREKSYFLDDYVTPHNEYKIVTALYKT</sequence>
<reference evidence="1" key="2">
    <citation type="submission" date="2020-05" db="UniProtKB">
        <authorList>
            <consortium name="EnsemblMetazoa"/>
        </authorList>
    </citation>
    <scope>IDENTIFICATION</scope>
    <source>
        <strain evidence="1">IAEA</strain>
    </source>
</reference>
<evidence type="ECO:0000313" key="2">
    <source>
        <dbReference type="Proteomes" id="UP000091820"/>
    </source>
</evidence>
<organism evidence="1 2">
    <name type="scientific">Glossina brevipalpis</name>
    <dbReference type="NCBI Taxonomy" id="37001"/>
    <lineage>
        <taxon>Eukaryota</taxon>
        <taxon>Metazoa</taxon>
        <taxon>Ecdysozoa</taxon>
        <taxon>Arthropoda</taxon>
        <taxon>Hexapoda</taxon>
        <taxon>Insecta</taxon>
        <taxon>Pterygota</taxon>
        <taxon>Neoptera</taxon>
        <taxon>Endopterygota</taxon>
        <taxon>Diptera</taxon>
        <taxon>Brachycera</taxon>
        <taxon>Muscomorpha</taxon>
        <taxon>Hippoboscoidea</taxon>
        <taxon>Glossinidae</taxon>
        <taxon>Glossina</taxon>
    </lineage>
</organism>